<gene>
    <name evidence="2" type="ORF">AKJ37_05390</name>
</gene>
<evidence type="ECO:0000259" key="1">
    <source>
        <dbReference type="Pfam" id="PF05239"/>
    </source>
</evidence>
<dbReference type="Proteomes" id="UP000070463">
    <property type="component" value="Unassembled WGS sequence"/>
</dbReference>
<evidence type="ECO:0000313" key="3">
    <source>
        <dbReference type="Proteomes" id="UP000070463"/>
    </source>
</evidence>
<dbReference type="InterPro" id="IPR011033">
    <property type="entry name" value="PRC_barrel-like_sf"/>
</dbReference>
<dbReference type="Gene3D" id="2.30.30.240">
    <property type="entry name" value="PRC-barrel domain"/>
    <property type="match status" value="1"/>
</dbReference>
<dbReference type="EMBL" id="LHXR01000086">
    <property type="protein sequence ID" value="KXA96370.1"/>
    <property type="molecule type" value="Genomic_DNA"/>
</dbReference>
<dbReference type="PANTHER" id="PTHR38137:SF1">
    <property type="entry name" value="PRC-BARREL DOMAIN-CONTAINING PROTEIN"/>
    <property type="match status" value="1"/>
</dbReference>
<sequence length="81" mass="8728">MKISDYYGLDMYSDKGYYVGEVQEVMLDPDEGKLAGLTIGTTDEGGHRTVPYEWVSAVGEIIVVSAEPGEEEPEVRGGSGP</sequence>
<reference evidence="2 3" key="1">
    <citation type="journal article" date="2016" name="Sci. Rep.">
        <title>Metabolic traits of an uncultured archaeal lineage -MSBL1- from brine pools of the Red Sea.</title>
        <authorList>
            <person name="Mwirichia R."/>
            <person name="Alam I."/>
            <person name="Rashid M."/>
            <person name="Vinu M."/>
            <person name="Ba-Alawi W."/>
            <person name="Anthony Kamau A."/>
            <person name="Kamanda Ngugi D."/>
            <person name="Goker M."/>
            <person name="Klenk H.P."/>
            <person name="Bajic V."/>
            <person name="Stingl U."/>
        </authorList>
    </citation>
    <scope>NUCLEOTIDE SEQUENCE [LARGE SCALE GENOMIC DNA]</scope>
    <source>
        <strain evidence="2">SCGC-AAA259I09</strain>
    </source>
</reference>
<dbReference type="PANTHER" id="PTHR38137">
    <property type="entry name" value="PRC-BARREL DOMAIN PROTEIN"/>
    <property type="match status" value="1"/>
</dbReference>
<name>A0A133UQG4_9EURY</name>
<protein>
    <recommendedName>
        <fullName evidence="1">PRC-barrel domain-containing protein</fullName>
    </recommendedName>
</protein>
<organism evidence="2 3">
    <name type="scientific">candidate division MSBL1 archaeon SCGC-AAA259I09</name>
    <dbReference type="NCBI Taxonomy" id="1698267"/>
    <lineage>
        <taxon>Archaea</taxon>
        <taxon>Methanobacteriati</taxon>
        <taxon>Methanobacteriota</taxon>
        <taxon>candidate division MSBL1</taxon>
    </lineage>
</organism>
<accession>A0A133UQG4</accession>
<dbReference type="SUPFAM" id="SSF50346">
    <property type="entry name" value="PRC-barrel domain"/>
    <property type="match status" value="1"/>
</dbReference>
<dbReference type="Pfam" id="PF05239">
    <property type="entry name" value="PRC"/>
    <property type="match status" value="1"/>
</dbReference>
<dbReference type="InterPro" id="IPR027275">
    <property type="entry name" value="PRC-brl_dom"/>
</dbReference>
<comment type="caution">
    <text evidence="2">The sequence shown here is derived from an EMBL/GenBank/DDBJ whole genome shotgun (WGS) entry which is preliminary data.</text>
</comment>
<proteinExistence type="predicted"/>
<dbReference type="AlphaFoldDB" id="A0A133UQG4"/>
<keyword evidence="3" id="KW-1185">Reference proteome</keyword>
<feature type="domain" description="PRC-barrel" evidence="1">
    <location>
        <begin position="2"/>
        <end position="66"/>
    </location>
</feature>
<evidence type="ECO:0000313" key="2">
    <source>
        <dbReference type="EMBL" id="KXA96370.1"/>
    </source>
</evidence>